<dbReference type="GO" id="GO:0005634">
    <property type="term" value="C:nucleus"/>
    <property type="evidence" value="ECO:0007669"/>
    <property type="project" value="UniProtKB-SubCell"/>
</dbReference>
<evidence type="ECO:0000313" key="6">
    <source>
        <dbReference type="EMBL" id="KEF63030.1"/>
    </source>
</evidence>
<dbReference type="AlphaFoldDB" id="A0A072Q530"/>
<feature type="compositionally biased region" description="Pro residues" evidence="5">
    <location>
        <begin position="119"/>
        <end position="136"/>
    </location>
</feature>
<keyword evidence="3" id="KW-0804">Transcription</keyword>
<proteinExistence type="predicted"/>
<keyword evidence="2" id="KW-0805">Transcription regulation</keyword>
<dbReference type="PANTHER" id="PTHR37534">
    <property type="entry name" value="TRANSCRIPTIONAL ACTIVATOR PROTEIN UGA3"/>
    <property type="match status" value="1"/>
</dbReference>
<feature type="compositionally biased region" description="Polar residues" evidence="5">
    <location>
        <begin position="254"/>
        <end position="281"/>
    </location>
</feature>
<dbReference type="PANTHER" id="PTHR37534:SF43">
    <property type="entry name" value="FINGER DOMAIN PROTEIN, PUTATIVE (AFU_ORTHOLOGUE AFUA_1G01850)-RELATED"/>
    <property type="match status" value="1"/>
</dbReference>
<dbReference type="GO" id="GO:0000981">
    <property type="term" value="F:DNA-binding transcription factor activity, RNA polymerase II-specific"/>
    <property type="evidence" value="ECO:0007669"/>
    <property type="project" value="InterPro"/>
</dbReference>
<dbReference type="Pfam" id="PF11951">
    <property type="entry name" value="Fungal_trans_2"/>
    <property type="match status" value="1"/>
</dbReference>
<comment type="subcellular location">
    <subcellularLocation>
        <location evidence="1">Nucleus</location>
    </subcellularLocation>
</comment>
<protein>
    <recommendedName>
        <fullName evidence="8">Zn(2)-C6 fungal-type domain-containing protein</fullName>
    </recommendedName>
</protein>
<feature type="compositionally biased region" description="Polar residues" evidence="5">
    <location>
        <begin position="103"/>
        <end position="114"/>
    </location>
</feature>
<evidence type="ECO:0008006" key="8">
    <source>
        <dbReference type="Google" id="ProtNLM"/>
    </source>
</evidence>
<evidence type="ECO:0000256" key="5">
    <source>
        <dbReference type="SAM" id="MobiDB-lite"/>
    </source>
</evidence>
<name>A0A072Q530_9EURO</name>
<dbReference type="CDD" id="cd00067">
    <property type="entry name" value="GAL4"/>
    <property type="match status" value="1"/>
</dbReference>
<feature type="compositionally biased region" description="Pro residues" evidence="5">
    <location>
        <begin position="71"/>
        <end position="84"/>
    </location>
</feature>
<feature type="region of interest" description="Disordered" evidence="5">
    <location>
        <begin position="49"/>
        <end position="176"/>
    </location>
</feature>
<dbReference type="VEuPathDB" id="FungiDB:A1O9_01006"/>
<evidence type="ECO:0000313" key="7">
    <source>
        <dbReference type="Proteomes" id="UP000027920"/>
    </source>
</evidence>
<dbReference type="GO" id="GO:0008270">
    <property type="term" value="F:zinc ion binding"/>
    <property type="evidence" value="ECO:0007669"/>
    <property type="project" value="InterPro"/>
</dbReference>
<sequence length="841" mass="93113">MPRPKKPDQDGKEVKKRSRNGCCGEEKPSCANCQRQGESCDYSIRLNWDGRTKRKEDGKPGSQIISFGASPPRPSLHPQPPGPSPSHLHLQPSPDYHPEHTASEPTVPSLNTFGSHGPVPAPEFNPPILPPPPPILRTPQWGESASASNLSESTSVPSLRHTLSLPSYPSPSESGFGSPNLNTGMYAFNGAIHMPPPMPTSNPMSYPESVSSPYNGAKRMRLSPRTDSFGRTQPYPRAGSYGPNDMDEPPRVQFNPNTHSFFPSHLSNPLTPATSSTSHVSQDNEDRRISVSSLLSEDPESDEVPPLQNDPGVYTEEEIPRRGSLHQRMISYTATETYGQDRGNVDLDIPRNNDTMAISGMSPSEHSDFEAWLNDTDLGVPEFGFGLSSRETVFQKGGYYASPVQIKIPRKLEPLPRTLSENPMNLLYFHHFLNHTARILVPHDCPENPFKTILPKMAVENPNLLNLLLAYSACHRARLLNHREPVNRIAVWVRDVFPSLRQTLDNVSNTQISNANLATAIMLASIEIISPSSFGVSIPWQNHLSIARSIIRSRGGPNSISRKDPVMYFLTRWLAYLDVLGSLSGRRNEEPLFAGNYWSSSSDENTSAKELSLTDEDVDDEDDFTIDCLLGFTTRCVSILAQVAVLARECEAGRIDAETGQVHEDWRPSPMIAKRAEKLRKDLEHARNHEQISCLHHSPQLSKASLAGARRGSAYADMSEKDAEESLATNSAFHWAGMVHLLRRVDNLPRSDSRVQTAVHEIVKILQIIREGGSADACLLFPMFTAGVEAEDPLDRAEVLSRIKGAEGLGMCQVSRARRIMEEVWRTGVSWESLVTGEFFG</sequence>
<dbReference type="InterPro" id="IPR001138">
    <property type="entry name" value="Zn2Cys6_DnaBD"/>
</dbReference>
<organism evidence="6 7">
    <name type="scientific">Exophiala aquamarina CBS 119918</name>
    <dbReference type="NCBI Taxonomy" id="1182545"/>
    <lineage>
        <taxon>Eukaryota</taxon>
        <taxon>Fungi</taxon>
        <taxon>Dikarya</taxon>
        <taxon>Ascomycota</taxon>
        <taxon>Pezizomycotina</taxon>
        <taxon>Eurotiomycetes</taxon>
        <taxon>Chaetothyriomycetidae</taxon>
        <taxon>Chaetothyriales</taxon>
        <taxon>Herpotrichiellaceae</taxon>
        <taxon>Exophiala</taxon>
    </lineage>
</organism>
<gene>
    <name evidence="6" type="ORF">A1O9_01006</name>
</gene>
<feature type="region of interest" description="Disordered" evidence="5">
    <location>
        <begin position="221"/>
        <end position="325"/>
    </location>
</feature>
<dbReference type="OrthoDB" id="5229455at2759"/>
<reference evidence="6 7" key="1">
    <citation type="submission" date="2013-03" db="EMBL/GenBank/DDBJ databases">
        <title>The Genome Sequence of Exophiala aquamarina CBS 119918.</title>
        <authorList>
            <consortium name="The Broad Institute Genomics Platform"/>
            <person name="Cuomo C."/>
            <person name="de Hoog S."/>
            <person name="Gorbushina A."/>
            <person name="Walker B."/>
            <person name="Young S.K."/>
            <person name="Zeng Q."/>
            <person name="Gargeya S."/>
            <person name="Fitzgerald M."/>
            <person name="Haas B."/>
            <person name="Abouelleil A."/>
            <person name="Allen A.W."/>
            <person name="Alvarado L."/>
            <person name="Arachchi H.M."/>
            <person name="Berlin A.M."/>
            <person name="Chapman S.B."/>
            <person name="Gainer-Dewar J."/>
            <person name="Goldberg J."/>
            <person name="Griggs A."/>
            <person name="Gujja S."/>
            <person name="Hansen M."/>
            <person name="Howarth C."/>
            <person name="Imamovic A."/>
            <person name="Ireland A."/>
            <person name="Larimer J."/>
            <person name="McCowan C."/>
            <person name="Murphy C."/>
            <person name="Pearson M."/>
            <person name="Poon T.W."/>
            <person name="Priest M."/>
            <person name="Roberts A."/>
            <person name="Saif S."/>
            <person name="Shea T."/>
            <person name="Sisk P."/>
            <person name="Sykes S."/>
            <person name="Wortman J."/>
            <person name="Nusbaum C."/>
            <person name="Birren B."/>
        </authorList>
    </citation>
    <scope>NUCLEOTIDE SEQUENCE [LARGE SCALE GENOMIC DNA]</scope>
    <source>
        <strain evidence="6 7">CBS 119918</strain>
    </source>
</reference>
<evidence type="ECO:0000256" key="2">
    <source>
        <dbReference type="ARBA" id="ARBA00023015"/>
    </source>
</evidence>
<dbReference type="GeneID" id="25275954"/>
<dbReference type="InterPro" id="IPR021858">
    <property type="entry name" value="Fun_TF"/>
</dbReference>
<feature type="compositionally biased region" description="Low complexity" evidence="5">
    <location>
        <begin position="85"/>
        <end position="94"/>
    </location>
</feature>
<keyword evidence="7" id="KW-1185">Reference proteome</keyword>
<dbReference type="EMBL" id="AMGV01000001">
    <property type="protein sequence ID" value="KEF63030.1"/>
    <property type="molecule type" value="Genomic_DNA"/>
</dbReference>
<dbReference type="RefSeq" id="XP_013265620.1">
    <property type="nucleotide sequence ID" value="XM_013410166.1"/>
</dbReference>
<dbReference type="Proteomes" id="UP000027920">
    <property type="component" value="Unassembled WGS sequence"/>
</dbReference>
<keyword evidence="4" id="KW-0539">Nucleus</keyword>
<evidence type="ECO:0000256" key="1">
    <source>
        <dbReference type="ARBA" id="ARBA00004123"/>
    </source>
</evidence>
<feature type="compositionally biased region" description="Low complexity" evidence="5">
    <location>
        <begin position="163"/>
        <end position="174"/>
    </location>
</feature>
<dbReference type="GO" id="GO:0000976">
    <property type="term" value="F:transcription cis-regulatory region binding"/>
    <property type="evidence" value="ECO:0007669"/>
    <property type="project" value="TreeGrafter"/>
</dbReference>
<evidence type="ECO:0000256" key="4">
    <source>
        <dbReference type="ARBA" id="ARBA00023242"/>
    </source>
</evidence>
<comment type="caution">
    <text evidence="6">The sequence shown here is derived from an EMBL/GenBank/DDBJ whole genome shotgun (WGS) entry which is preliminary data.</text>
</comment>
<feature type="compositionally biased region" description="Basic and acidic residues" evidence="5">
    <location>
        <begin position="49"/>
        <end position="59"/>
    </location>
</feature>
<feature type="compositionally biased region" description="Low complexity" evidence="5">
    <location>
        <begin position="143"/>
        <end position="155"/>
    </location>
</feature>
<evidence type="ECO:0000256" key="3">
    <source>
        <dbReference type="ARBA" id="ARBA00023163"/>
    </source>
</evidence>
<dbReference type="STRING" id="1182545.A0A072Q530"/>
<dbReference type="HOGENOM" id="CLU_008109_0_0_1"/>
<feature type="compositionally biased region" description="Basic and acidic residues" evidence="5">
    <location>
        <begin position="1"/>
        <end position="13"/>
    </location>
</feature>
<accession>A0A072Q530</accession>
<feature type="region of interest" description="Disordered" evidence="5">
    <location>
        <begin position="1"/>
        <end position="34"/>
    </location>
</feature>
<dbReference type="GO" id="GO:0045944">
    <property type="term" value="P:positive regulation of transcription by RNA polymerase II"/>
    <property type="evidence" value="ECO:0007669"/>
    <property type="project" value="TreeGrafter"/>
</dbReference>